<gene>
    <name evidence="1" type="ORF">RQP50_29120</name>
</gene>
<dbReference type="AlphaFoldDB" id="A0AAJ2NC25"/>
<proteinExistence type="predicted"/>
<organism evidence="1 2">
    <name type="scientific">Paenibacillus suaedae</name>
    <dbReference type="NCBI Taxonomy" id="3077233"/>
    <lineage>
        <taxon>Bacteria</taxon>
        <taxon>Bacillati</taxon>
        <taxon>Bacillota</taxon>
        <taxon>Bacilli</taxon>
        <taxon>Bacillales</taxon>
        <taxon>Paenibacillaceae</taxon>
        <taxon>Paenibacillus</taxon>
    </lineage>
</organism>
<reference evidence="2" key="1">
    <citation type="submission" date="2023-09" db="EMBL/GenBank/DDBJ databases">
        <title>Paenibacillus sp. chi10 Genome sequencing and assembly.</title>
        <authorList>
            <person name="Kim I."/>
        </authorList>
    </citation>
    <scope>NUCLEOTIDE SEQUENCE [LARGE SCALE GENOMIC DNA]</scope>
    <source>
        <strain evidence="2">chi10</strain>
    </source>
</reference>
<sequence length="76" mass="8296">MDCYYCHGNGEMECLECEGHGKQESGHQCGSCQGHGITPCLRCNGSGSLDYEFNEQDSITNILQAAYLSPAFSRGR</sequence>
<evidence type="ECO:0000313" key="2">
    <source>
        <dbReference type="Proteomes" id="UP001250538"/>
    </source>
</evidence>
<dbReference type="RefSeq" id="WP_021254037.1">
    <property type="nucleotide sequence ID" value="NZ_JAVYAA010000014.1"/>
</dbReference>
<dbReference type="Proteomes" id="UP001250538">
    <property type="component" value="Unassembled WGS sequence"/>
</dbReference>
<dbReference type="EMBL" id="JAVYAA010000014">
    <property type="protein sequence ID" value="MDT8980294.1"/>
    <property type="molecule type" value="Genomic_DNA"/>
</dbReference>
<comment type="caution">
    <text evidence="1">The sequence shown here is derived from an EMBL/GenBank/DDBJ whole genome shotgun (WGS) entry which is preliminary data.</text>
</comment>
<keyword evidence="2" id="KW-1185">Reference proteome</keyword>
<accession>A0AAJ2NC25</accession>
<evidence type="ECO:0000313" key="1">
    <source>
        <dbReference type="EMBL" id="MDT8980294.1"/>
    </source>
</evidence>
<protein>
    <submittedName>
        <fullName evidence="1">Uncharacterized protein</fullName>
    </submittedName>
</protein>
<name>A0AAJ2NC25_9BACL</name>